<dbReference type="Pfam" id="PF04392">
    <property type="entry name" value="ABC_sub_bind"/>
    <property type="match status" value="1"/>
</dbReference>
<evidence type="ECO:0000313" key="2">
    <source>
        <dbReference type="Proteomes" id="UP000052023"/>
    </source>
</evidence>
<sequence>MHPSHPITELNELSRFRYYREFFGELRQLGYIEGHNLEIERFSAEGRVDNYTKLARDVAARNPYLVFAISVSLVVALKETTSTIPIVAMTSDPIGHGIAASIARPGGNVTGVTVDAGLELWAKRIQLLREFVPTISKLAILAVRRNPERAAMQETAEKAGIQVVGPSFVDDGSEEEYRRLFARMSQEGAEALFVDGSPEHITKRQLIGELASQYRLPAIYPFRSFVEAGGLMAYGIDLVEIFRQAARVTDRILKGAKPGDIPFYQPTKFEFVINRKAAQDIGLLSSEPLLARADEVIE</sequence>
<dbReference type="CDD" id="cd06325">
    <property type="entry name" value="PBP1_ABC_unchar_transporter"/>
    <property type="match status" value="1"/>
</dbReference>
<dbReference type="PANTHER" id="PTHR35271:SF1">
    <property type="entry name" value="ABC TRANSPORTER, SUBSTRATE-BINDING LIPOPROTEIN"/>
    <property type="match status" value="1"/>
</dbReference>
<proteinExistence type="predicted"/>
<dbReference type="InterPro" id="IPR007487">
    <property type="entry name" value="ABC_transpt-TYRBP-like"/>
</dbReference>
<gene>
    <name evidence="1" type="ORF">CQ13_33545</name>
</gene>
<dbReference type="PANTHER" id="PTHR35271">
    <property type="entry name" value="ABC TRANSPORTER, SUBSTRATE-BINDING LIPOPROTEIN-RELATED"/>
    <property type="match status" value="1"/>
</dbReference>
<dbReference type="EMBL" id="LLYA01000185">
    <property type="protein sequence ID" value="KRR19436.1"/>
    <property type="molecule type" value="Genomic_DNA"/>
</dbReference>
<organism evidence="1 2">
    <name type="scientific">Bradyrhizobium retamae</name>
    <dbReference type="NCBI Taxonomy" id="1300035"/>
    <lineage>
        <taxon>Bacteria</taxon>
        <taxon>Pseudomonadati</taxon>
        <taxon>Pseudomonadota</taxon>
        <taxon>Alphaproteobacteria</taxon>
        <taxon>Hyphomicrobiales</taxon>
        <taxon>Nitrobacteraceae</taxon>
        <taxon>Bradyrhizobium</taxon>
    </lineage>
</organism>
<dbReference type="Gene3D" id="3.40.50.2300">
    <property type="match status" value="2"/>
</dbReference>
<evidence type="ECO:0008006" key="3">
    <source>
        <dbReference type="Google" id="ProtNLM"/>
    </source>
</evidence>
<name>A0A0R3MHQ4_9BRAD</name>
<keyword evidence="2" id="KW-1185">Reference proteome</keyword>
<accession>A0A0R3MHQ4</accession>
<dbReference type="Proteomes" id="UP000052023">
    <property type="component" value="Unassembled WGS sequence"/>
</dbReference>
<comment type="caution">
    <text evidence="1">The sequence shown here is derived from an EMBL/GenBank/DDBJ whole genome shotgun (WGS) entry which is preliminary data.</text>
</comment>
<evidence type="ECO:0000313" key="1">
    <source>
        <dbReference type="EMBL" id="KRR19436.1"/>
    </source>
</evidence>
<reference evidence="1 2" key="1">
    <citation type="submission" date="2014-03" db="EMBL/GenBank/DDBJ databases">
        <title>Bradyrhizobium valentinum sp. nov., isolated from effective nodules of Lupinus mariae-josephae, a lupine endemic of basic-lime soils in Eastern Spain.</title>
        <authorList>
            <person name="Duran D."/>
            <person name="Rey L."/>
            <person name="Navarro A."/>
            <person name="Busquets A."/>
            <person name="Imperial J."/>
            <person name="Ruiz-Argueso T."/>
        </authorList>
    </citation>
    <scope>NUCLEOTIDE SEQUENCE [LARGE SCALE GENOMIC DNA]</scope>
    <source>
        <strain evidence="1 2">Ro19</strain>
    </source>
</reference>
<dbReference type="AlphaFoldDB" id="A0A0R3MHQ4"/>
<protein>
    <recommendedName>
        <fullName evidence="3">ABC transporter substrate-binding protein</fullName>
    </recommendedName>
</protein>